<evidence type="ECO:0000313" key="3">
    <source>
        <dbReference type="Proteomes" id="UP000215244"/>
    </source>
</evidence>
<reference evidence="2 3" key="1">
    <citation type="submission" date="2017-08" db="EMBL/GenBank/DDBJ databases">
        <title>The complete genome sequence of Maribacter sp. B1, isolated from deep-sea sediment.</title>
        <authorList>
            <person name="Wu Y.-H."/>
            <person name="Cheng H."/>
            <person name="Xu X.-W."/>
        </authorList>
    </citation>
    <scope>NUCLEOTIDE SEQUENCE [LARGE SCALE GENOMIC DNA]</scope>
    <source>
        <strain evidence="2 3">B1</strain>
    </source>
</reference>
<keyword evidence="3" id="KW-1185">Reference proteome</keyword>
<protein>
    <submittedName>
        <fullName evidence="2">Uncharacterized protein</fullName>
    </submittedName>
</protein>
<keyword evidence="1" id="KW-0812">Transmembrane</keyword>
<dbReference type="Proteomes" id="UP000215244">
    <property type="component" value="Chromosome"/>
</dbReference>
<organism evidence="2 3">
    <name type="scientific">Maribacter cobaltidurans</name>
    <dbReference type="NCBI Taxonomy" id="1178778"/>
    <lineage>
        <taxon>Bacteria</taxon>
        <taxon>Pseudomonadati</taxon>
        <taxon>Bacteroidota</taxon>
        <taxon>Flavobacteriia</taxon>
        <taxon>Flavobacteriales</taxon>
        <taxon>Flavobacteriaceae</taxon>
        <taxon>Maribacter</taxon>
    </lineage>
</organism>
<dbReference type="AlphaFoldDB" id="A0A223V371"/>
<keyword evidence="1" id="KW-0472">Membrane</keyword>
<accession>A0A223V371</accession>
<evidence type="ECO:0000313" key="2">
    <source>
        <dbReference type="EMBL" id="ASV29289.1"/>
    </source>
</evidence>
<dbReference type="Pfam" id="PF10990">
    <property type="entry name" value="DUF2809"/>
    <property type="match status" value="1"/>
</dbReference>
<name>A0A223V371_9FLAO</name>
<evidence type="ECO:0000256" key="1">
    <source>
        <dbReference type="SAM" id="Phobius"/>
    </source>
</evidence>
<keyword evidence="1" id="KW-1133">Transmembrane helix</keyword>
<dbReference type="KEGG" id="marb:CJ263_03105"/>
<feature type="transmembrane region" description="Helical" evidence="1">
    <location>
        <begin position="20"/>
        <end position="46"/>
    </location>
</feature>
<sequence length="55" mass="6261">MELLQLTPFLEILGLDSKVWALLLFGNSFSFTDLVAYTFGFFTVIISENLCIQLK</sequence>
<dbReference type="InterPro" id="IPR021257">
    <property type="entry name" value="DUF2809"/>
</dbReference>
<proteinExistence type="predicted"/>
<gene>
    <name evidence="2" type="ORF">CJ263_03105</name>
</gene>
<dbReference type="EMBL" id="CP022957">
    <property type="protein sequence ID" value="ASV29289.1"/>
    <property type="molecule type" value="Genomic_DNA"/>
</dbReference>